<dbReference type="AlphaFoldDB" id="E2BSD7"/>
<comment type="subcellular location">
    <subcellularLocation>
        <location evidence="1">Cell membrane</location>
        <topology evidence="1">Multi-pass membrane protein</topology>
    </subcellularLocation>
</comment>
<dbReference type="Proteomes" id="UP000008237">
    <property type="component" value="Unassembled WGS sequence"/>
</dbReference>
<keyword evidence="4 6" id="KW-1133">Transmembrane helix</keyword>
<keyword evidence="3 6" id="KW-0812">Transmembrane</keyword>
<dbReference type="EMBL" id="GL450203">
    <property type="protein sequence ID" value="EFN81389.1"/>
    <property type="molecule type" value="Genomic_DNA"/>
</dbReference>
<dbReference type="Pfam" id="PF08395">
    <property type="entry name" value="7tm_7"/>
    <property type="match status" value="1"/>
</dbReference>
<dbReference type="OrthoDB" id="6366728at2759"/>
<dbReference type="GO" id="GO:0050909">
    <property type="term" value="P:sensory perception of taste"/>
    <property type="evidence" value="ECO:0007669"/>
    <property type="project" value="InterPro"/>
</dbReference>
<proteinExistence type="predicted"/>
<keyword evidence="8" id="KW-1185">Reference proteome</keyword>
<reference evidence="7 8" key="1">
    <citation type="journal article" date="2010" name="Science">
        <title>Genomic comparison of the ants Camponotus floridanus and Harpegnathos saltator.</title>
        <authorList>
            <person name="Bonasio R."/>
            <person name="Zhang G."/>
            <person name="Ye C."/>
            <person name="Mutti N.S."/>
            <person name="Fang X."/>
            <person name="Qin N."/>
            <person name="Donahue G."/>
            <person name="Yang P."/>
            <person name="Li Q."/>
            <person name="Li C."/>
            <person name="Zhang P."/>
            <person name="Huang Z."/>
            <person name="Berger S.L."/>
            <person name="Reinberg D."/>
            <person name="Wang J."/>
            <person name="Liebig J."/>
        </authorList>
    </citation>
    <scope>NUCLEOTIDE SEQUENCE [LARGE SCALE GENOMIC DNA]</scope>
    <source>
        <strain evidence="7 8">R22 G/1</strain>
    </source>
</reference>
<feature type="transmembrane region" description="Helical" evidence="6">
    <location>
        <begin position="200"/>
        <end position="219"/>
    </location>
</feature>
<evidence type="ECO:0000256" key="1">
    <source>
        <dbReference type="ARBA" id="ARBA00004651"/>
    </source>
</evidence>
<feature type="transmembrane region" description="Helical" evidence="6">
    <location>
        <begin position="162"/>
        <end position="180"/>
    </location>
</feature>
<feature type="transmembrane region" description="Helical" evidence="6">
    <location>
        <begin position="30"/>
        <end position="51"/>
    </location>
</feature>
<evidence type="ECO:0000256" key="5">
    <source>
        <dbReference type="ARBA" id="ARBA00023136"/>
    </source>
</evidence>
<evidence type="ECO:0000313" key="8">
    <source>
        <dbReference type="Proteomes" id="UP000008237"/>
    </source>
</evidence>
<keyword evidence="5 6" id="KW-0472">Membrane</keyword>
<evidence type="ECO:0000256" key="4">
    <source>
        <dbReference type="ARBA" id="ARBA00022989"/>
    </source>
</evidence>
<accession>E2BSD7</accession>
<dbReference type="InParanoid" id="E2BSD7"/>
<evidence type="ECO:0000256" key="3">
    <source>
        <dbReference type="ARBA" id="ARBA00022692"/>
    </source>
</evidence>
<evidence type="ECO:0000256" key="2">
    <source>
        <dbReference type="ARBA" id="ARBA00022475"/>
    </source>
</evidence>
<evidence type="ECO:0000256" key="6">
    <source>
        <dbReference type="SAM" id="Phobius"/>
    </source>
</evidence>
<keyword evidence="2" id="KW-1003">Cell membrane</keyword>
<organism evidence="8">
    <name type="scientific">Harpegnathos saltator</name>
    <name type="common">Jerdon's jumping ant</name>
    <dbReference type="NCBI Taxonomy" id="610380"/>
    <lineage>
        <taxon>Eukaryota</taxon>
        <taxon>Metazoa</taxon>
        <taxon>Ecdysozoa</taxon>
        <taxon>Arthropoda</taxon>
        <taxon>Hexapoda</taxon>
        <taxon>Insecta</taxon>
        <taxon>Pterygota</taxon>
        <taxon>Neoptera</taxon>
        <taxon>Endopterygota</taxon>
        <taxon>Hymenoptera</taxon>
        <taxon>Apocrita</taxon>
        <taxon>Aculeata</taxon>
        <taxon>Formicoidea</taxon>
        <taxon>Formicidae</taxon>
        <taxon>Ponerinae</taxon>
        <taxon>Ponerini</taxon>
        <taxon>Harpegnathos</taxon>
    </lineage>
</organism>
<dbReference type="InterPro" id="IPR013604">
    <property type="entry name" value="7TM_chemorcpt"/>
</dbReference>
<name>E2BSD7_HARSA</name>
<dbReference type="GO" id="GO:0005886">
    <property type="term" value="C:plasma membrane"/>
    <property type="evidence" value="ECO:0007669"/>
    <property type="project" value="UniProtKB-SubCell"/>
</dbReference>
<gene>
    <name evidence="7" type="ORF">EAI_07614</name>
</gene>
<sequence length="285" mass="32898">MEFRTRPFDVKTVFVKTNRKRAKKPRGSNSPLYASIWPMVYVVRVFGFAPYEFSHDRLVPSNGYLIFSAVAVALYSYILYVVFLRFTGVKRELTVLSGTENAKLIKMMPETIVQVIINYSVVMYELVLTLFTRRNFTRIWNALQDYDEDVRQLDYPRKETRTAIAAWILTIVTATVWTIVNRSGMYAFLETWSYNIGYMLSYIGTSMAVYKFVGMAYFLGQRFHHLNKIAIKNLPSPSPREKTTHVSRKVGIIEISSLLVRGFRSALGIVALLTTYLVILLQFPD</sequence>
<evidence type="ECO:0008006" key="9">
    <source>
        <dbReference type="Google" id="ProtNLM"/>
    </source>
</evidence>
<evidence type="ECO:0000313" key="7">
    <source>
        <dbReference type="EMBL" id="EFN81389.1"/>
    </source>
</evidence>
<feature type="transmembrane region" description="Helical" evidence="6">
    <location>
        <begin position="266"/>
        <end position="283"/>
    </location>
</feature>
<protein>
    <recommendedName>
        <fullName evidence="9">Gustatory receptor</fullName>
    </recommendedName>
</protein>
<feature type="transmembrane region" description="Helical" evidence="6">
    <location>
        <begin position="63"/>
        <end position="83"/>
    </location>
</feature>